<dbReference type="GO" id="GO:0004581">
    <property type="term" value="F:dolichyl-phosphate beta-glucosyltransferase activity"/>
    <property type="evidence" value="ECO:0007669"/>
    <property type="project" value="UniProtKB-EC"/>
</dbReference>
<feature type="domain" description="Glycosyltransferase 2-like" evidence="13">
    <location>
        <begin position="6"/>
        <end position="178"/>
    </location>
</feature>
<evidence type="ECO:0000256" key="12">
    <source>
        <dbReference type="ARBA" id="ARBA00045097"/>
    </source>
</evidence>
<protein>
    <recommendedName>
        <fullName evidence="4">dolichyl-phosphate beta-glucosyltransferase</fullName>
        <ecNumber evidence="4">2.4.1.117</ecNumber>
    </recommendedName>
</protein>
<evidence type="ECO:0000256" key="1">
    <source>
        <dbReference type="ARBA" id="ARBA00004389"/>
    </source>
</evidence>
<evidence type="ECO:0000313" key="14">
    <source>
        <dbReference type="EMBL" id="PIV31775.1"/>
    </source>
</evidence>
<comment type="pathway">
    <text evidence="2">Protein modification; protein glycosylation.</text>
</comment>
<evidence type="ECO:0000259" key="13">
    <source>
        <dbReference type="Pfam" id="PF00535"/>
    </source>
</evidence>
<proteinExistence type="inferred from homology"/>
<evidence type="ECO:0000256" key="3">
    <source>
        <dbReference type="ARBA" id="ARBA00006739"/>
    </source>
</evidence>
<comment type="catalytic activity">
    <reaction evidence="12">
        <text>a di-trans,poly-cis-dolichyl phosphate + UDP-alpha-D-glucose = a di-trans,poly-cis-dolichyl beta-D-glucosyl phosphate + UDP</text>
        <dbReference type="Rhea" id="RHEA:15401"/>
        <dbReference type="Rhea" id="RHEA-COMP:19498"/>
        <dbReference type="Rhea" id="RHEA-COMP:19502"/>
        <dbReference type="ChEBI" id="CHEBI:57525"/>
        <dbReference type="ChEBI" id="CHEBI:57683"/>
        <dbReference type="ChEBI" id="CHEBI:58223"/>
        <dbReference type="ChEBI" id="CHEBI:58885"/>
        <dbReference type="EC" id="2.4.1.117"/>
    </reaction>
    <physiologicalReaction direction="left-to-right" evidence="12">
        <dbReference type="Rhea" id="RHEA:15402"/>
    </physiologicalReaction>
</comment>
<evidence type="ECO:0000256" key="2">
    <source>
        <dbReference type="ARBA" id="ARBA00004922"/>
    </source>
</evidence>
<dbReference type="Pfam" id="PF00535">
    <property type="entry name" value="Glycos_transf_2"/>
    <property type="match status" value="1"/>
</dbReference>
<keyword evidence="5" id="KW-0328">Glycosyltransferase</keyword>
<accession>A0A2M7CQ61</accession>
<keyword evidence="8" id="KW-0256">Endoplasmic reticulum</keyword>
<evidence type="ECO:0000256" key="11">
    <source>
        <dbReference type="ARBA" id="ARBA00023136"/>
    </source>
</evidence>
<keyword evidence="10" id="KW-1133">Transmembrane helix</keyword>
<evidence type="ECO:0000256" key="9">
    <source>
        <dbReference type="ARBA" id="ARBA00022968"/>
    </source>
</evidence>
<keyword evidence="11" id="KW-0472">Membrane</keyword>
<dbReference type="Gene3D" id="3.90.550.10">
    <property type="entry name" value="Spore Coat Polysaccharide Biosynthesis Protein SpsA, Chain A"/>
    <property type="match status" value="1"/>
</dbReference>
<dbReference type="AlphaFoldDB" id="A0A2M7CQ61"/>
<dbReference type="InterPro" id="IPR029044">
    <property type="entry name" value="Nucleotide-diphossugar_trans"/>
</dbReference>
<evidence type="ECO:0000256" key="5">
    <source>
        <dbReference type="ARBA" id="ARBA00022676"/>
    </source>
</evidence>
<evidence type="ECO:0000256" key="7">
    <source>
        <dbReference type="ARBA" id="ARBA00022692"/>
    </source>
</evidence>
<dbReference type="PANTHER" id="PTHR10859">
    <property type="entry name" value="GLYCOSYL TRANSFERASE"/>
    <property type="match status" value="1"/>
</dbReference>
<sequence length="245" mass="27708">MKPFLSVIIPAYNEAKRLPLTLVDIDKHLKKADFSYEILIVNDGSIDGTAEIIERFSHIMDNLKLINQKNTGKGGAVKHGMLEAKGQIRLFMDADNSTAIDQFNKMVPYFSAKGGEGYDVVIGSRDVKGAQLMPPQPWYKRLGGNVGNLIIQVLLLPGIWDTQCGFKAFTAEAVEKIFPLIKIKRWGFDVEILSLAKKFGYKIKEIPVIWVNNPISKVSAFAYLQVLWEVVKIRYWLTTNKYKNL</sequence>
<evidence type="ECO:0000256" key="4">
    <source>
        <dbReference type="ARBA" id="ARBA00012583"/>
    </source>
</evidence>
<dbReference type="EC" id="2.4.1.117" evidence="4"/>
<dbReference type="PANTHER" id="PTHR10859:SF91">
    <property type="entry name" value="DOLICHYL-PHOSPHATE BETA-GLUCOSYLTRANSFERASE"/>
    <property type="match status" value="1"/>
</dbReference>
<evidence type="ECO:0000256" key="6">
    <source>
        <dbReference type="ARBA" id="ARBA00022679"/>
    </source>
</evidence>
<dbReference type="CDD" id="cd04188">
    <property type="entry name" value="DPG_synthase"/>
    <property type="match status" value="1"/>
</dbReference>
<keyword evidence="6" id="KW-0808">Transferase</keyword>
<organism evidence="14 15">
    <name type="scientific">Candidatus Wolfebacteria bacterium CG02_land_8_20_14_3_00_37_12</name>
    <dbReference type="NCBI Taxonomy" id="1975066"/>
    <lineage>
        <taxon>Bacteria</taxon>
        <taxon>Candidatus Wolfeibacteriota</taxon>
    </lineage>
</organism>
<evidence type="ECO:0000256" key="10">
    <source>
        <dbReference type="ARBA" id="ARBA00022989"/>
    </source>
</evidence>
<dbReference type="EMBL" id="PEUH01000031">
    <property type="protein sequence ID" value="PIV31775.1"/>
    <property type="molecule type" value="Genomic_DNA"/>
</dbReference>
<name>A0A2M7CQ61_9BACT</name>
<dbReference type="SUPFAM" id="SSF53448">
    <property type="entry name" value="Nucleotide-diphospho-sugar transferases"/>
    <property type="match status" value="1"/>
</dbReference>
<evidence type="ECO:0000256" key="8">
    <source>
        <dbReference type="ARBA" id="ARBA00022824"/>
    </source>
</evidence>
<comment type="similarity">
    <text evidence="3">Belongs to the glycosyltransferase 2 family.</text>
</comment>
<comment type="subcellular location">
    <subcellularLocation>
        <location evidence="1">Endoplasmic reticulum membrane</location>
        <topology evidence="1">Single-pass membrane protein</topology>
    </subcellularLocation>
</comment>
<keyword evidence="7" id="KW-0812">Transmembrane</keyword>
<comment type="caution">
    <text evidence="14">The sequence shown here is derived from an EMBL/GenBank/DDBJ whole genome shotgun (WGS) entry which is preliminary data.</text>
</comment>
<dbReference type="InterPro" id="IPR001173">
    <property type="entry name" value="Glyco_trans_2-like"/>
</dbReference>
<reference evidence="15" key="1">
    <citation type="submission" date="2017-09" db="EMBL/GenBank/DDBJ databases">
        <title>Depth-based differentiation of microbial function through sediment-hosted aquifers and enrichment of novel symbionts in the deep terrestrial subsurface.</title>
        <authorList>
            <person name="Probst A.J."/>
            <person name="Ladd B."/>
            <person name="Jarett J.K."/>
            <person name="Geller-Mcgrath D.E."/>
            <person name="Sieber C.M.K."/>
            <person name="Emerson J.B."/>
            <person name="Anantharaman K."/>
            <person name="Thomas B.C."/>
            <person name="Malmstrom R."/>
            <person name="Stieglmeier M."/>
            <person name="Klingl A."/>
            <person name="Woyke T."/>
            <person name="Ryan C.M."/>
            <person name="Banfield J.F."/>
        </authorList>
    </citation>
    <scope>NUCLEOTIDE SEQUENCE [LARGE SCALE GENOMIC DNA]</scope>
</reference>
<dbReference type="InterPro" id="IPR035518">
    <property type="entry name" value="DPG_synthase"/>
</dbReference>
<dbReference type="GO" id="GO:0006487">
    <property type="term" value="P:protein N-linked glycosylation"/>
    <property type="evidence" value="ECO:0007669"/>
    <property type="project" value="TreeGrafter"/>
</dbReference>
<keyword evidence="9" id="KW-0735">Signal-anchor</keyword>
<gene>
    <name evidence="14" type="ORF">COS33_01395</name>
</gene>
<dbReference type="Proteomes" id="UP000230595">
    <property type="component" value="Unassembled WGS sequence"/>
</dbReference>
<evidence type="ECO:0000313" key="15">
    <source>
        <dbReference type="Proteomes" id="UP000230595"/>
    </source>
</evidence>